<keyword evidence="4" id="KW-0812">Transmembrane</keyword>
<dbReference type="InterPro" id="IPR015683">
    <property type="entry name" value="Ionotropic_Glu_rcpt"/>
</dbReference>
<feature type="binding site" evidence="14">
    <location>
        <position position="98"/>
    </location>
    <ligand>
        <name>L-glutamate</name>
        <dbReference type="ChEBI" id="CHEBI:29985"/>
    </ligand>
</feature>
<dbReference type="GO" id="GO:0015276">
    <property type="term" value="F:ligand-gated monoatomic ion channel activity"/>
    <property type="evidence" value="ECO:0007669"/>
    <property type="project" value="InterPro"/>
</dbReference>
<dbReference type="Gene3D" id="3.40.190.10">
    <property type="entry name" value="Periplasmic binding protein-like II"/>
    <property type="match status" value="1"/>
</dbReference>
<dbReference type="PRINTS" id="PR00177">
    <property type="entry name" value="NMDARECEPTOR"/>
</dbReference>
<organism evidence="16 17">
    <name type="scientific">Paramuricea clavata</name>
    <name type="common">Red gorgonian</name>
    <name type="synonym">Violescent sea-whip</name>
    <dbReference type="NCBI Taxonomy" id="317549"/>
    <lineage>
        <taxon>Eukaryota</taxon>
        <taxon>Metazoa</taxon>
        <taxon>Cnidaria</taxon>
        <taxon>Anthozoa</taxon>
        <taxon>Octocorallia</taxon>
        <taxon>Malacalcyonacea</taxon>
        <taxon>Plexauridae</taxon>
        <taxon>Paramuricea</taxon>
    </lineage>
</organism>
<dbReference type="InterPro" id="IPR019594">
    <property type="entry name" value="Glu/Gly-bd"/>
</dbReference>
<keyword evidence="17" id="KW-1185">Reference proteome</keyword>
<dbReference type="GO" id="GO:0005886">
    <property type="term" value="C:plasma membrane"/>
    <property type="evidence" value="ECO:0007669"/>
    <property type="project" value="UniProtKB-SubCell"/>
</dbReference>
<dbReference type="FunFam" id="3.40.190.10:FF:000009">
    <property type="entry name" value="Putative glutamate receptor ionotropic NMDA 2B"/>
    <property type="match status" value="1"/>
</dbReference>
<dbReference type="GO" id="GO:0038023">
    <property type="term" value="F:signaling receptor activity"/>
    <property type="evidence" value="ECO:0007669"/>
    <property type="project" value="InterPro"/>
</dbReference>
<keyword evidence="11" id="KW-0325">Glycoprotein</keyword>
<evidence type="ECO:0000256" key="2">
    <source>
        <dbReference type="ARBA" id="ARBA00022448"/>
    </source>
</evidence>
<keyword evidence="5" id="KW-0479">Metal-binding</keyword>
<dbReference type="InterPro" id="IPR001320">
    <property type="entry name" value="Iontro_rcpt_C"/>
</dbReference>
<evidence type="ECO:0000256" key="12">
    <source>
        <dbReference type="ARBA" id="ARBA00023286"/>
    </source>
</evidence>
<dbReference type="Pfam" id="PF10613">
    <property type="entry name" value="Lig_chan-Glu_bd"/>
    <property type="match status" value="1"/>
</dbReference>
<keyword evidence="13" id="KW-0407">Ion channel</keyword>
<protein>
    <submittedName>
        <fullName evidence="16">Glutamate receptor ionotropic, NMDA 1-like</fullName>
    </submittedName>
</protein>
<keyword evidence="7" id="KW-1133">Transmembrane helix</keyword>
<dbReference type="SMART" id="SM00918">
    <property type="entry name" value="Lig_chan-Glu_bd"/>
    <property type="match status" value="1"/>
</dbReference>
<evidence type="ECO:0000256" key="14">
    <source>
        <dbReference type="PIRSR" id="PIRSR601508-1"/>
    </source>
</evidence>
<keyword evidence="12" id="KW-1071">Ligand-gated ion channel</keyword>
<feature type="binding site" evidence="14">
    <location>
        <position position="93"/>
    </location>
    <ligand>
        <name>L-glutamate</name>
        <dbReference type="ChEBI" id="CHEBI:29985"/>
    </ligand>
</feature>
<evidence type="ECO:0000256" key="4">
    <source>
        <dbReference type="ARBA" id="ARBA00022692"/>
    </source>
</evidence>
<evidence type="ECO:0000256" key="8">
    <source>
        <dbReference type="ARBA" id="ARBA00023065"/>
    </source>
</evidence>
<evidence type="ECO:0000256" key="13">
    <source>
        <dbReference type="ARBA" id="ARBA00023303"/>
    </source>
</evidence>
<keyword evidence="3" id="KW-1003">Cell membrane</keyword>
<dbReference type="PANTHER" id="PTHR18966">
    <property type="entry name" value="IONOTROPIC GLUTAMATE RECEPTOR"/>
    <property type="match status" value="1"/>
</dbReference>
<comment type="caution">
    <text evidence="16">The sequence shown here is derived from an EMBL/GenBank/DDBJ whole genome shotgun (WGS) entry which is preliminary data.</text>
</comment>
<sequence>MCGKVERPDSVCMSATETNLLQYCFYENVLQFVAFGMLVELLDELTKRVAFTPSLHFVKDNKFGSKDTATGSWNGMIGEVLRNEADTALYSLTITETRSKVVDFSYPFLASGSGIIISTEKQKSLPHINNSFLRPFSRNLWTITLSIFAACVLILWTAERWNRRRRHLYGIALRATPGVGGLMESVSYAWGVVVQKVVQEGGPRTFGGRVVTGVFGFYMIILLSTYTANMAAIQVVEEKQAEISGIYDDK</sequence>
<feature type="site" description="Crucial to convey clamshell closure to channel opening" evidence="15">
    <location>
        <position position="243"/>
    </location>
</feature>
<evidence type="ECO:0000256" key="11">
    <source>
        <dbReference type="ARBA" id="ARBA00023180"/>
    </source>
</evidence>
<evidence type="ECO:0000256" key="3">
    <source>
        <dbReference type="ARBA" id="ARBA00022475"/>
    </source>
</evidence>
<dbReference type="Pfam" id="PF00060">
    <property type="entry name" value="Lig_chan"/>
    <property type="match status" value="1"/>
</dbReference>
<proteinExistence type="predicted"/>
<evidence type="ECO:0000256" key="1">
    <source>
        <dbReference type="ARBA" id="ARBA00004651"/>
    </source>
</evidence>
<dbReference type="AlphaFoldDB" id="A0A7D9EDE4"/>
<reference evidence="16" key="1">
    <citation type="submission" date="2020-04" db="EMBL/GenBank/DDBJ databases">
        <authorList>
            <person name="Alioto T."/>
            <person name="Alioto T."/>
            <person name="Gomez Garrido J."/>
        </authorList>
    </citation>
    <scope>NUCLEOTIDE SEQUENCE</scope>
    <source>
        <strain evidence="16">A484AB</strain>
    </source>
</reference>
<keyword evidence="10 16" id="KW-0675">Receptor</keyword>
<keyword evidence="2" id="KW-0813">Transport</keyword>
<evidence type="ECO:0000256" key="5">
    <source>
        <dbReference type="ARBA" id="ARBA00022723"/>
    </source>
</evidence>
<gene>
    <name evidence="16" type="ORF">PACLA_8A032436</name>
</gene>
<dbReference type="Proteomes" id="UP001152795">
    <property type="component" value="Unassembled WGS sequence"/>
</dbReference>
<evidence type="ECO:0000256" key="6">
    <source>
        <dbReference type="ARBA" id="ARBA00022833"/>
    </source>
</evidence>
<dbReference type="Gene3D" id="1.10.287.70">
    <property type="match status" value="1"/>
</dbReference>
<accession>A0A7D9EDE4</accession>
<dbReference type="SUPFAM" id="SSF53850">
    <property type="entry name" value="Periplasmic binding protein-like II"/>
    <property type="match status" value="1"/>
</dbReference>
<feature type="non-terminal residue" evidence="16">
    <location>
        <position position="250"/>
    </location>
</feature>
<keyword evidence="9" id="KW-0472">Membrane</keyword>
<keyword evidence="6" id="KW-0862">Zinc</keyword>
<evidence type="ECO:0000256" key="9">
    <source>
        <dbReference type="ARBA" id="ARBA00023136"/>
    </source>
</evidence>
<evidence type="ECO:0000313" key="17">
    <source>
        <dbReference type="Proteomes" id="UP001152795"/>
    </source>
</evidence>
<evidence type="ECO:0000256" key="7">
    <source>
        <dbReference type="ARBA" id="ARBA00022989"/>
    </source>
</evidence>
<evidence type="ECO:0000313" key="16">
    <source>
        <dbReference type="EMBL" id="CAB4007717.1"/>
    </source>
</evidence>
<comment type="subcellular location">
    <subcellularLocation>
        <location evidence="1">Cell membrane</location>
        <topology evidence="1">Multi-pass membrane protein</topology>
    </subcellularLocation>
</comment>
<dbReference type="InterPro" id="IPR001508">
    <property type="entry name" value="Iono_Glu_rcpt_met"/>
</dbReference>
<dbReference type="EMBL" id="CACRXK020005887">
    <property type="protein sequence ID" value="CAB4007717.1"/>
    <property type="molecule type" value="Genomic_DNA"/>
</dbReference>
<name>A0A7D9EDE4_PARCT</name>
<keyword evidence="8" id="KW-0406">Ion transport</keyword>
<evidence type="ECO:0000256" key="15">
    <source>
        <dbReference type="PIRSR" id="PIRSR601508-2"/>
    </source>
</evidence>
<evidence type="ECO:0000256" key="10">
    <source>
        <dbReference type="ARBA" id="ARBA00023170"/>
    </source>
</evidence>
<dbReference type="OrthoDB" id="5968723at2759"/>
<dbReference type="SMART" id="SM00079">
    <property type="entry name" value="PBPe"/>
    <property type="match status" value="1"/>
</dbReference>
<dbReference type="GO" id="GO:0046872">
    <property type="term" value="F:metal ion binding"/>
    <property type="evidence" value="ECO:0007669"/>
    <property type="project" value="UniProtKB-KW"/>
</dbReference>